<evidence type="ECO:0000259" key="3">
    <source>
        <dbReference type="Pfam" id="PF22725"/>
    </source>
</evidence>
<reference evidence="4 5" key="1">
    <citation type="submission" date="2018-10" db="EMBL/GenBank/DDBJ databases">
        <title>Ulvibacterium marinum gen. nov., sp. nov., a novel marine bacterium of the family Flavobacteriaceae, isolated from a culture of the green alga Ulva prolifera.</title>
        <authorList>
            <person name="Zhang Z."/>
        </authorList>
    </citation>
    <scope>NUCLEOTIDE SEQUENCE [LARGE SCALE GENOMIC DNA]</scope>
    <source>
        <strain evidence="4 5">CCMM003</strain>
    </source>
</reference>
<dbReference type="EMBL" id="RBCJ01000002">
    <property type="protein sequence ID" value="RKN80950.1"/>
    <property type="molecule type" value="Genomic_DNA"/>
</dbReference>
<feature type="domain" description="GFO/IDH/MocA-like oxidoreductase" evidence="3">
    <location>
        <begin position="172"/>
        <end position="290"/>
    </location>
</feature>
<feature type="domain" description="Gfo/Idh/MocA-like oxidoreductase N-terminal" evidence="2">
    <location>
        <begin position="39"/>
        <end position="162"/>
    </location>
</feature>
<dbReference type="GO" id="GO:0000166">
    <property type="term" value="F:nucleotide binding"/>
    <property type="evidence" value="ECO:0007669"/>
    <property type="project" value="InterPro"/>
</dbReference>
<evidence type="ECO:0000256" key="1">
    <source>
        <dbReference type="SAM" id="SignalP"/>
    </source>
</evidence>
<feature type="chain" id="PRO_5017355911" evidence="1">
    <location>
        <begin position="29"/>
        <end position="378"/>
    </location>
</feature>
<accession>A0A3B0C797</accession>
<dbReference type="PANTHER" id="PTHR43249">
    <property type="entry name" value="UDP-N-ACETYL-2-AMINO-2-DEOXY-D-GLUCURONATE OXIDASE"/>
    <property type="match status" value="1"/>
</dbReference>
<dbReference type="InterPro" id="IPR036291">
    <property type="entry name" value="NAD(P)-bd_dom_sf"/>
</dbReference>
<dbReference type="Pfam" id="PF01408">
    <property type="entry name" value="GFO_IDH_MocA"/>
    <property type="match status" value="1"/>
</dbReference>
<proteinExistence type="predicted"/>
<dbReference type="Gene3D" id="3.40.50.720">
    <property type="entry name" value="NAD(P)-binding Rossmann-like Domain"/>
    <property type="match status" value="1"/>
</dbReference>
<dbReference type="AlphaFoldDB" id="A0A3B0C797"/>
<feature type="signal peptide" evidence="1">
    <location>
        <begin position="1"/>
        <end position="28"/>
    </location>
</feature>
<dbReference type="Proteomes" id="UP000276603">
    <property type="component" value="Unassembled WGS sequence"/>
</dbReference>
<dbReference type="PRINTS" id="PR01775">
    <property type="entry name" value="GLFROXRDTASE"/>
</dbReference>
<protein>
    <submittedName>
        <fullName evidence="4">Gfo/Idh/MocA family oxidoreductase</fullName>
    </submittedName>
</protein>
<dbReference type="Gene3D" id="3.30.360.10">
    <property type="entry name" value="Dihydrodipicolinate Reductase, domain 2"/>
    <property type="match status" value="1"/>
</dbReference>
<dbReference type="Pfam" id="PF22725">
    <property type="entry name" value="GFO_IDH_MocA_C3"/>
    <property type="match status" value="1"/>
</dbReference>
<keyword evidence="1" id="KW-0732">Signal</keyword>
<dbReference type="SUPFAM" id="SSF55347">
    <property type="entry name" value="Glyceraldehyde-3-phosphate dehydrogenase-like, C-terminal domain"/>
    <property type="match status" value="1"/>
</dbReference>
<dbReference type="InterPro" id="IPR052515">
    <property type="entry name" value="Gfo/Idh/MocA_Oxidoreductase"/>
</dbReference>
<evidence type="ECO:0000313" key="5">
    <source>
        <dbReference type="Proteomes" id="UP000276603"/>
    </source>
</evidence>
<dbReference type="InterPro" id="IPR000683">
    <property type="entry name" value="Gfo/Idh/MocA-like_OxRdtase_N"/>
</dbReference>
<dbReference type="InterPro" id="IPR055170">
    <property type="entry name" value="GFO_IDH_MocA-like_dom"/>
</dbReference>
<keyword evidence="5" id="KW-1185">Reference proteome</keyword>
<dbReference type="RefSeq" id="WP_120711106.1">
    <property type="nucleotide sequence ID" value="NZ_RBCJ01000002.1"/>
</dbReference>
<dbReference type="InterPro" id="IPR008354">
    <property type="entry name" value="Glc-Fru_OxRdtase_bac"/>
</dbReference>
<sequence>MNRRTFNTKLSQGIAGTALLSGIPLACAMGGAQNKKKLGIALVGLGSYSTYQLAPGLQDAEHCYLAGIVTGTPEKEKVWMEKYGIPKENVYNYENFDSIAKNDSIDIVYVVLPNSMHADFSIRAARAGKHVICEKPMAMNVEECDAIIDACKKSGVKLSVGYRMQSDPYTNEIKRLVSEKPFGKVMYVSSDAGYISRGNPEQWRLDRSLSGGGALMNMGVYSVQSNIYGVGLNPISISAQEFSTRPEYFKDTDESITAQMEFPDGTVGHMFTSHNASANRLFVSFEKGWVELNPCHSYGPISGRTSEGNEIKYPHQSQQKVQMDDFAKHILMGTPNVAPGEMGKRDMIIVEAIYKSIAEGGKRMPLDLGDMGIVKKNI</sequence>
<name>A0A3B0C797_9FLAO</name>
<gene>
    <name evidence="4" type="ORF">D7Z94_08325</name>
</gene>
<dbReference type="SUPFAM" id="SSF51735">
    <property type="entry name" value="NAD(P)-binding Rossmann-fold domains"/>
    <property type="match status" value="1"/>
</dbReference>
<dbReference type="PANTHER" id="PTHR43249:SF1">
    <property type="entry name" value="D-GLUCOSIDE 3-DEHYDROGENASE"/>
    <property type="match status" value="1"/>
</dbReference>
<evidence type="ECO:0000259" key="2">
    <source>
        <dbReference type="Pfam" id="PF01408"/>
    </source>
</evidence>
<comment type="caution">
    <text evidence="4">The sequence shown here is derived from an EMBL/GenBank/DDBJ whole genome shotgun (WGS) entry which is preliminary data.</text>
</comment>
<dbReference type="OrthoDB" id="9795543at2"/>
<organism evidence="4 5">
    <name type="scientific">Ulvibacterium marinum</name>
    <dbReference type="NCBI Taxonomy" id="2419782"/>
    <lineage>
        <taxon>Bacteria</taxon>
        <taxon>Pseudomonadati</taxon>
        <taxon>Bacteroidota</taxon>
        <taxon>Flavobacteriia</taxon>
        <taxon>Flavobacteriales</taxon>
        <taxon>Flavobacteriaceae</taxon>
        <taxon>Ulvibacterium</taxon>
    </lineage>
</organism>
<evidence type="ECO:0000313" key="4">
    <source>
        <dbReference type="EMBL" id="RKN80950.1"/>
    </source>
</evidence>